<dbReference type="InterPro" id="IPR039246">
    <property type="entry name" value="Flagellar_FlgA"/>
</dbReference>
<name>A0A6M5YWX1_9BACT</name>
<feature type="region of interest" description="Disordered" evidence="1">
    <location>
        <begin position="204"/>
        <end position="226"/>
    </location>
</feature>
<reference evidence="5" key="1">
    <citation type="submission" date="2020-05" db="EMBL/GenBank/DDBJ databases">
        <title>Frigoriglobus tundricola gen. nov., sp. nov., a psychrotolerant cellulolytic planctomycete of the family Gemmataceae with two divergent copies of 16S rRNA gene.</title>
        <authorList>
            <person name="Kulichevskaya I.S."/>
            <person name="Ivanova A.A."/>
            <person name="Naumoff D.G."/>
            <person name="Beletsky A.V."/>
            <person name="Rijpstra W.I.C."/>
            <person name="Sinninghe Damste J.S."/>
            <person name="Mardanov A.V."/>
            <person name="Ravin N.V."/>
            <person name="Dedysh S.N."/>
        </authorList>
    </citation>
    <scope>NUCLEOTIDE SEQUENCE [LARGE SCALE GENOMIC DNA]</scope>
    <source>
        <strain evidence="5">PL17</strain>
    </source>
</reference>
<feature type="chain" id="PRO_5026812040" description="Flagella basal body P-ring formation protein FlgA SAF domain-containing protein" evidence="2">
    <location>
        <begin position="23"/>
        <end position="292"/>
    </location>
</feature>
<dbReference type="RefSeq" id="WP_171473273.1">
    <property type="nucleotide sequence ID" value="NZ_CP053452.2"/>
</dbReference>
<dbReference type="Gene3D" id="2.30.30.760">
    <property type="match status" value="1"/>
</dbReference>
<dbReference type="Pfam" id="PF13144">
    <property type="entry name" value="ChapFlgA"/>
    <property type="match status" value="1"/>
</dbReference>
<evidence type="ECO:0000259" key="3">
    <source>
        <dbReference type="Pfam" id="PF13144"/>
    </source>
</evidence>
<organism evidence="4 5">
    <name type="scientific">Frigoriglobus tundricola</name>
    <dbReference type="NCBI Taxonomy" id="2774151"/>
    <lineage>
        <taxon>Bacteria</taxon>
        <taxon>Pseudomonadati</taxon>
        <taxon>Planctomycetota</taxon>
        <taxon>Planctomycetia</taxon>
        <taxon>Gemmatales</taxon>
        <taxon>Gemmataceae</taxon>
        <taxon>Frigoriglobus</taxon>
    </lineage>
</organism>
<keyword evidence="2" id="KW-0732">Signal</keyword>
<dbReference type="PANTHER" id="PTHR36307:SF1">
    <property type="entry name" value="FLAGELLA BASAL BODY P-RING FORMATION PROTEIN FLGA"/>
    <property type="match status" value="1"/>
</dbReference>
<dbReference type="NCBIfam" id="TIGR03170">
    <property type="entry name" value="flgA_cterm"/>
    <property type="match status" value="1"/>
</dbReference>
<dbReference type="AlphaFoldDB" id="A0A6M5YWX1"/>
<sequence length="292" mass="29778">MRPLRLLFLAAGLVAPGAGARAADPVTIDLTPTAVVGRSIVTVGDVALISGGDAARDRVARTDVAELKARDAGTVVGRRAVEYRLLLAGFEPGAVRVTGAERAAVTAARRTVTVEEVATAVRAELGRQLPGGADAAVIELALPIVVKLPEVFADERLTITARPHGRPPVAGRVQMDTNIFANGEPLLALPVHLNLRPAGAAPPAGVTGAPGAWPPAPAGAPGADPNAILIQPRQRVEMLANGGGFKVTAIGEAQQAGRIGQTIPVQNVDSKRTVYARVTGPGTVEVDIGGAP</sequence>
<dbReference type="KEGG" id="ftj:FTUN_5580"/>
<accession>A0A6M5YWX1</accession>
<feature type="signal peptide" evidence="2">
    <location>
        <begin position="1"/>
        <end position="22"/>
    </location>
</feature>
<dbReference type="Proteomes" id="UP000503447">
    <property type="component" value="Chromosome"/>
</dbReference>
<evidence type="ECO:0000313" key="4">
    <source>
        <dbReference type="EMBL" id="QJW98000.1"/>
    </source>
</evidence>
<dbReference type="PANTHER" id="PTHR36307">
    <property type="entry name" value="FLAGELLA BASAL BODY P-RING FORMATION PROTEIN FLGA"/>
    <property type="match status" value="1"/>
</dbReference>
<protein>
    <recommendedName>
        <fullName evidence="3">Flagella basal body P-ring formation protein FlgA SAF domain-containing protein</fullName>
    </recommendedName>
</protein>
<keyword evidence="5" id="KW-1185">Reference proteome</keyword>
<dbReference type="GO" id="GO:0044780">
    <property type="term" value="P:bacterial-type flagellum assembly"/>
    <property type="evidence" value="ECO:0007669"/>
    <property type="project" value="InterPro"/>
</dbReference>
<evidence type="ECO:0000256" key="1">
    <source>
        <dbReference type="SAM" id="MobiDB-lite"/>
    </source>
</evidence>
<dbReference type="EMBL" id="CP053452">
    <property type="protein sequence ID" value="QJW98000.1"/>
    <property type="molecule type" value="Genomic_DNA"/>
</dbReference>
<proteinExistence type="predicted"/>
<dbReference type="InterPro" id="IPR017585">
    <property type="entry name" value="SAF_FlgA"/>
</dbReference>
<evidence type="ECO:0000256" key="2">
    <source>
        <dbReference type="SAM" id="SignalP"/>
    </source>
</evidence>
<gene>
    <name evidence="4" type="ORF">FTUN_5580</name>
</gene>
<feature type="domain" description="Flagella basal body P-ring formation protein FlgA SAF" evidence="3">
    <location>
        <begin position="227"/>
        <end position="286"/>
    </location>
</feature>
<evidence type="ECO:0000313" key="5">
    <source>
        <dbReference type="Proteomes" id="UP000503447"/>
    </source>
</evidence>